<dbReference type="KEGG" id="adu:107466243"/>
<dbReference type="PANTHER" id="PTHR10492">
    <property type="match status" value="1"/>
</dbReference>
<dbReference type="InterPro" id="IPR049163">
    <property type="entry name" value="Pif1-like_2B_dom"/>
</dbReference>
<reference evidence="4" key="1">
    <citation type="journal article" date="2016" name="Nat. Genet.">
        <title>The genome sequences of Arachis duranensis and Arachis ipaensis, the diploid ancestors of cultivated peanut.</title>
        <authorList>
            <person name="Bertioli D.J."/>
            <person name="Cannon S.B."/>
            <person name="Froenicke L."/>
            <person name="Huang G."/>
            <person name="Farmer A.D."/>
            <person name="Cannon E.K."/>
            <person name="Liu X."/>
            <person name="Gao D."/>
            <person name="Clevenger J."/>
            <person name="Dash S."/>
            <person name="Ren L."/>
            <person name="Moretzsohn M.C."/>
            <person name="Shirasawa K."/>
            <person name="Huang W."/>
            <person name="Vidigal B."/>
            <person name="Abernathy B."/>
            <person name="Chu Y."/>
            <person name="Niederhuth C.E."/>
            <person name="Umale P."/>
            <person name="Araujo A.C."/>
            <person name="Kozik A."/>
            <person name="Kim K.D."/>
            <person name="Burow M.D."/>
            <person name="Varshney R.K."/>
            <person name="Wang X."/>
            <person name="Zhang X."/>
            <person name="Barkley N."/>
            <person name="Guimaraes P.M."/>
            <person name="Isobe S."/>
            <person name="Guo B."/>
            <person name="Liao B."/>
            <person name="Stalker H.T."/>
            <person name="Schmitz R.J."/>
            <person name="Scheffler B.E."/>
            <person name="Leal-Bertioli S.C."/>
            <person name="Xun X."/>
            <person name="Jackson S.A."/>
            <person name="Michelmore R."/>
            <person name="Ozias-Akins P."/>
        </authorList>
    </citation>
    <scope>NUCLEOTIDE SEQUENCE [LARGE SCALE GENOMIC DNA]</scope>
    <source>
        <strain evidence="4">cv. V14167</strain>
    </source>
</reference>
<comment type="catalytic activity">
    <reaction evidence="1">
        <text>ATP + H2O = ADP + phosphate + H(+)</text>
        <dbReference type="Rhea" id="RHEA:13065"/>
        <dbReference type="ChEBI" id="CHEBI:15377"/>
        <dbReference type="ChEBI" id="CHEBI:15378"/>
        <dbReference type="ChEBI" id="CHEBI:30616"/>
        <dbReference type="ChEBI" id="CHEBI:43474"/>
        <dbReference type="ChEBI" id="CHEBI:456216"/>
        <dbReference type="EC" id="5.6.2.3"/>
    </reaction>
</comment>
<feature type="domain" description="DNA helicase Pif1-like DEAD-box helicase" evidence="2">
    <location>
        <begin position="61"/>
        <end position="281"/>
    </location>
</feature>
<evidence type="ECO:0000259" key="2">
    <source>
        <dbReference type="Pfam" id="PF05970"/>
    </source>
</evidence>
<keyword evidence="1" id="KW-0547">Nucleotide-binding</keyword>
<evidence type="ECO:0000259" key="3">
    <source>
        <dbReference type="Pfam" id="PF21530"/>
    </source>
</evidence>
<evidence type="ECO:0000313" key="5">
    <source>
        <dbReference type="RefSeq" id="XP_015940717.1"/>
    </source>
</evidence>
<dbReference type="FunFam" id="3.40.50.300:FF:002884">
    <property type="entry name" value="ATP-dependent DNA helicase"/>
    <property type="match status" value="1"/>
</dbReference>
<dbReference type="RefSeq" id="XP_015940717.1">
    <property type="nucleotide sequence ID" value="XM_016085231.1"/>
</dbReference>
<dbReference type="GO" id="GO:0016787">
    <property type="term" value="F:hydrolase activity"/>
    <property type="evidence" value="ECO:0007669"/>
    <property type="project" value="UniProtKB-KW"/>
</dbReference>
<keyword evidence="1" id="KW-0067">ATP-binding</keyword>
<dbReference type="GO" id="GO:0005524">
    <property type="term" value="F:ATP binding"/>
    <property type="evidence" value="ECO:0007669"/>
    <property type="project" value="UniProtKB-KW"/>
</dbReference>
<accession>A0A6P4BNW7</accession>
<dbReference type="InterPro" id="IPR027417">
    <property type="entry name" value="P-loop_NTPase"/>
</dbReference>
<name>A0A6P4BNW7_ARADU</name>
<dbReference type="GO" id="GO:0006281">
    <property type="term" value="P:DNA repair"/>
    <property type="evidence" value="ECO:0007669"/>
    <property type="project" value="UniProtKB-KW"/>
</dbReference>
<comment type="similarity">
    <text evidence="1">Belongs to the helicase family.</text>
</comment>
<dbReference type="EC" id="5.6.2.3" evidence="1"/>
<keyword evidence="4" id="KW-1185">Reference proteome</keyword>
<keyword evidence="1" id="KW-0378">Hydrolase</keyword>
<dbReference type="InterPro" id="IPR010285">
    <property type="entry name" value="DNA_helicase_pif1-like_DEAD"/>
</dbReference>
<reference evidence="5" key="2">
    <citation type="submission" date="2025-08" db="UniProtKB">
        <authorList>
            <consortium name="RefSeq"/>
        </authorList>
    </citation>
    <scope>IDENTIFICATION</scope>
    <source>
        <tissue evidence="5">Whole plant</tissue>
    </source>
</reference>
<sequence>MTLAKIEDKLQGNGRSLKEFDKMPYPSSDVIDGLEDRLLLDELNFDVDALTKELKNNLSDMNIGQRKAFDVIIQAVNGNAGGFFFVYGCGGTGKTYLYRTLSAAIRSKRGIVLNVASSGIASLLLPNGRTAHSRFKIPLELTEDSVCCIKQGTSLAKLICKARLIIWDEAPMLNKLCYEALDKCFRDILSSEPYYNAELPFGGKVVVLGGDFRQILPVIPMGSRQDIVHSAINASYLWQHCTVLTLTVNMRLTIGPTDKAVDDVIEFSKWLLDIGDGLVGDSMDGESEVHIHPDILIHDSIRPFDDMVEFVYPNLLANITQPSYFKHRSILGPTLEVVNEVNTLIMDRLEGDKKFYLSCDSLCVEEGNMESDLDTITPDVLNAISCSGLPPHQLTLKVGVPVMLLRNIDQSNGLCNGTRLQVRKLGNHVVECMTLTGNKVGQVVIIPRMDMIPTNQGLPFRFQRRQFPIIVSFAMTINKSQGQTLTTVGLYLPRPVFSHGQLYVALSRVKSKNGLRVLIQNNKCNVATSTINVVYREIFGNIH</sequence>
<dbReference type="SUPFAM" id="SSF52540">
    <property type="entry name" value="P-loop containing nucleoside triphosphate hydrolases"/>
    <property type="match status" value="2"/>
</dbReference>
<dbReference type="GeneID" id="107466243"/>
<dbReference type="GO" id="GO:0006310">
    <property type="term" value="P:DNA recombination"/>
    <property type="evidence" value="ECO:0007669"/>
    <property type="project" value="UniProtKB-KW"/>
</dbReference>
<keyword evidence="1" id="KW-0227">DNA damage</keyword>
<feature type="domain" description="DNA helicase Pif1-like 2B" evidence="3">
    <location>
        <begin position="380"/>
        <end position="425"/>
    </location>
</feature>
<keyword evidence="1" id="KW-0234">DNA repair</keyword>
<dbReference type="Proteomes" id="UP000515211">
    <property type="component" value="Chromosome 9"/>
</dbReference>
<keyword evidence="1" id="KW-0347">Helicase</keyword>
<evidence type="ECO:0000256" key="1">
    <source>
        <dbReference type="RuleBase" id="RU363044"/>
    </source>
</evidence>
<protein>
    <recommendedName>
        <fullName evidence="1">ATP-dependent DNA helicase</fullName>
        <ecNumber evidence="1">5.6.2.3</ecNumber>
    </recommendedName>
</protein>
<dbReference type="AlphaFoldDB" id="A0A6P4BNW7"/>
<comment type="cofactor">
    <cofactor evidence="1">
        <name>Mg(2+)</name>
        <dbReference type="ChEBI" id="CHEBI:18420"/>
    </cofactor>
</comment>
<dbReference type="Gene3D" id="3.40.50.300">
    <property type="entry name" value="P-loop containing nucleotide triphosphate hydrolases"/>
    <property type="match status" value="2"/>
</dbReference>
<dbReference type="GO" id="GO:0043139">
    <property type="term" value="F:5'-3' DNA helicase activity"/>
    <property type="evidence" value="ECO:0007669"/>
    <property type="project" value="UniProtKB-EC"/>
</dbReference>
<organism evidence="4 5">
    <name type="scientific">Arachis duranensis</name>
    <name type="common">Wild peanut</name>
    <dbReference type="NCBI Taxonomy" id="130453"/>
    <lineage>
        <taxon>Eukaryota</taxon>
        <taxon>Viridiplantae</taxon>
        <taxon>Streptophyta</taxon>
        <taxon>Embryophyta</taxon>
        <taxon>Tracheophyta</taxon>
        <taxon>Spermatophyta</taxon>
        <taxon>Magnoliopsida</taxon>
        <taxon>eudicotyledons</taxon>
        <taxon>Gunneridae</taxon>
        <taxon>Pentapetalae</taxon>
        <taxon>rosids</taxon>
        <taxon>fabids</taxon>
        <taxon>Fabales</taxon>
        <taxon>Fabaceae</taxon>
        <taxon>Papilionoideae</taxon>
        <taxon>50 kb inversion clade</taxon>
        <taxon>dalbergioids sensu lato</taxon>
        <taxon>Dalbergieae</taxon>
        <taxon>Pterocarpus clade</taxon>
        <taxon>Arachis</taxon>
    </lineage>
</organism>
<dbReference type="Pfam" id="PF21530">
    <property type="entry name" value="Pif1_2B_dom"/>
    <property type="match status" value="1"/>
</dbReference>
<dbReference type="OrthoDB" id="1934728at2759"/>
<dbReference type="CDD" id="cd18809">
    <property type="entry name" value="SF1_C_RecD"/>
    <property type="match status" value="1"/>
</dbReference>
<proteinExistence type="inferred from homology"/>
<dbReference type="GO" id="GO:0000723">
    <property type="term" value="P:telomere maintenance"/>
    <property type="evidence" value="ECO:0007669"/>
    <property type="project" value="InterPro"/>
</dbReference>
<dbReference type="PANTHER" id="PTHR10492:SF74">
    <property type="entry name" value="ATP-DEPENDENT DNA HELICASE"/>
    <property type="match status" value="1"/>
</dbReference>
<dbReference type="Pfam" id="PF05970">
    <property type="entry name" value="PIF1"/>
    <property type="match status" value="1"/>
</dbReference>
<evidence type="ECO:0000313" key="4">
    <source>
        <dbReference type="Proteomes" id="UP000515211"/>
    </source>
</evidence>
<keyword evidence="1" id="KW-0233">DNA recombination</keyword>
<gene>
    <name evidence="5" type="primary">LOC107466243</name>
</gene>